<feature type="transmembrane region" description="Helical" evidence="1">
    <location>
        <begin position="81"/>
        <end position="104"/>
    </location>
</feature>
<feature type="transmembrane region" description="Helical" evidence="1">
    <location>
        <begin position="312"/>
        <end position="334"/>
    </location>
</feature>
<keyword evidence="1" id="KW-0812">Transmembrane</keyword>
<dbReference type="RefSeq" id="WP_231463229.1">
    <property type="nucleotide sequence ID" value="NZ_JAJOHW010000093.1"/>
</dbReference>
<name>A0ABV8ZKL1_9NEIS</name>
<gene>
    <name evidence="2" type="ORF">ACFO0R_01290</name>
</gene>
<keyword evidence="1" id="KW-0472">Membrane</keyword>
<dbReference type="Proteomes" id="UP001595999">
    <property type="component" value="Unassembled WGS sequence"/>
</dbReference>
<keyword evidence="1" id="KW-1133">Transmembrane helix</keyword>
<sequence>MNRKTFLSQLEQALAGMPAEEIGEILADYQEYFHDALEAGRAEDEVVAALGSPQKLAKELKAQARYRQWENHRSIGNLMRVVAAVAGLGVLNFFLALPFMLYLLCLSIGYMVSGSLLIAGVVVVAAWGGNTLFGWPELEPSLSPKGGDFELQVRPAGELVHGVTLRQGRVVLNLDPDESASLRTRAGDPVAVSYDDGELRVDASAPAARRLIQQEGEHAVSVERAELKSLVLVSGDGDRMELVQGGDGESLRWRMISAEAATSMGEASKPTNLVLRDGDSSLVIRDNRLSLNDGDGHFEIDGIPGLSLRSSAAVSGFILLVIGALGLMFCLWLTRLTWRGLVNYVRYQMDLVAGKGVGGNVV</sequence>
<comment type="caution">
    <text evidence="2">The sequence shown here is derived from an EMBL/GenBank/DDBJ whole genome shotgun (WGS) entry which is preliminary data.</text>
</comment>
<dbReference type="EMBL" id="JBHSEK010000001">
    <property type="protein sequence ID" value="MFC4488242.1"/>
    <property type="molecule type" value="Genomic_DNA"/>
</dbReference>
<organism evidence="2 3">
    <name type="scientific">Chromobacterium aquaticum</name>
    <dbReference type="NCBI Taxonomy" id="467180"/>
    <lineage>
        <taxon>Bacteria</taxon>
        <taxon>Pseudomonadati</taxon>
        <taxon>Pseudomonadota</taxon>
        <taxon>Betaproteobacteria</taxon>
        <taxon>Neisseriales</taxon>
        <taxon>Chromobacteriaceae</taxon>
        <taxon>Chromobacterium</taxon>
    </lineage>
</organism>
<feature type="transmembrane region" description="Helical" evidence="1">
    <location>
        <begin position="110"/>
        <end position="135"/>
    </location>
</feature>
<reference evidence="3" key="1">
    <citation type="journal article" date="2019" name="Int. J. Syst. Evol. Microbiol.">
        <title>The Global Catalogue of Microorganisms (GCM) 10K type strain sequencing project: providing services to taxonomists for standard genome sequencing and annotation.</title>
        <authorList>
            <consortium name="The Broad Institute Genomics Platform"/>
            <consortium name="The Broad Institute Genome Sequencing Center for Infectious Disease"/>
            <person name="Wu L."/>
            <person name="Ma J."/>
        </authorList>
    </citation>
    <scope>NUCLEOTIDE SEQUENCE [LARGE SCALE GENOMIC DNA]</scope>
    <source>
        <strain evidence="3">CGMCC 4.7608</strain>
    </source>
</reference>
<evidence type="ECO:0000313" key="3">
    <source>
        <dbReference type="Proteomes" id="UP001595999"/>
    </source>
</evidence>
<dbReference type="Pfam" id="PF22564">
    <property type="entry name" value="HAAS"/>
    <property type="match status" value="1"/>
</dbReference>
<protein>
    <submittedName>
        <fullName evidence="2">DUF1700 domain-containing protein</fullName>
    </submittedName>
</protein>
<proteinExistence type="predicted"/>
<evidence type="ECO:0000313" key="2">
    <source>
        <dbReference type="EMBL" id="MFC4488242.1"/>
    </source>
</evidence>
<accession>A0ABV8ZKL1</accession>
<keyword evidence="3" id="KW-1185">Reference proteome</keyword>
<evidence type="ECO:0000256" key="1">
    <source>
        <dbReference type="SAM" id="Phobius"/>
    </source>
</evidence>